<feature type="repeat" description="ANK" evidence="1">
    <location>
        <begin position="226"/>
        <end position="258"/>
    </location>
</feature>
<dbReference type="PROSITE" id="PS50297">
    <property type="entry name" value="ANK_REP_REGION"/>
    <property type="match status" value="1"/>
</dbReference>
<sequence>MSCVLAESDCKELFDSIPDLVEVSLQWFGTSIVDYVVYNIFYHLESSGVSKSKDQSGPNWELLPPDLKHQAAHGAITEVVLRWTCILRRSLRFKGLIESFQGYDGALDYVGIQRQMEHIMGPLHLKIQDFYGCAHDGHLCLLTLHRKSFCFRGPALSVAISAVAHHGTEEEVRDLRSQLRPGAKMELVGFDSPLVVAVEGRRETILDILLAAGARVNHVNPSAPRATYTPLSIAVLQGETRIIHKLLQHGADPNLRFEGGRHNLGTAAELGFADIVELLLQFGADVLATRHNRGPKMAYDIALSAGHRQVAEILKIPTFAAKERRLKEMSGEMSHAGIGQQTVPPKVQHCIYCGLEKPCVVQGEQDQRTEWTRTSYSIIACNPRIEVDRKSTDEANSWT</sequence>
<dbReference type="SUPFAM" id="SSF48403">
    <property type="entry name" value="Ankyrin repeat"/>
    <property type="match status" value="1"/>
</dbReference>
<dbReference type="AlphaFoldDB" id="A0A072P993"/>
<dbReference type="SMART" id="SM00248">
    <property type="entry name" value="ANK"/>
    <property type="match status" value="3"/>
</dbReference>
<dbReference type="GO" id="GO:0005634">
    <property type="term" value="C:nucleus"/>
    <property type="evidence" value="ECO:0007669"/>
    <property type="project" value="TreeGrafter"/>
</dbReference>
<dbReference type="Gene3D" id="1.25.40.20">
    <property type="entry name" value="Ankyrin repeat-containing domain"/>
    <property type="match status" value="1"/>
</dbReference>
<dbReference type="OrthoDB" id="539213at2759"/>
<evidence type="ECO:0000313" key="2">
    <source>
        <dbReference type="EMBL" id="KEF56282.1"/>
    </source>
</evidence>
<dbReference type="Proteomes" id="UP000027920">
    <property type="component" value="Unassembled WGS sequence"/>
</dbReference>
<gene>
    <name evidence="2" type="ORF">A1O9_07863</name>
</gene>
<protein>
    <submittedName>
        <fullName evidence="2">Uncharacterized protein</fullName>
    </submittedName>
</protein>
<name>A0A072P993_9EURO</name>
<proteinExistence type="predicted"/>
<organism evidence="2 3">
    <name type="scientific">Exophiala aquamarina CBS 119918</name>
    <dbReference type="NCBI Taxonomy" id="1182545"/>
    <lineage>
        <taxon>Eukaryota</taxon>
        <taxon>Fungi</taxon>
        <taxon>Dikarya</taxon>
        <taxon>Ascomycota</taxon>
        <taxon>Pezizomycotina</taxon>
        <taxon>Eurotiomycetes</taxon>
        <taxon>Chaetothyriomycetidae</taxon>
        <taxon>Chaetothyriales</taxon>
        <taxon>Herpotrichiellaceae</taxon>
        <taxon>Exophiala</taxon>
    </lineage>
</organism>
<dbReference type="PANTHER" id="PTHR24183:SF1">
    <property type="entry name" value="FIBRONECTIN TYPE 3 AND ANKYRIN REPEAT DOMAINS PROTEIN 1"/>
    <property type="match status" value="1"/>
</dbReference>
<dbReference type="HOGENOM" id="CLU_690840_0_0_1"/>
<evidence type="ECO:0000313" key="3">
    <source>
        <dbReference type="Proteomes" id="UP000027920"/>
    </source>
</evidence>
<dbReference type="PROSITE" id="PS50088">
    <property type="entry name" value="ANK_REPEAT"/>
    <property type="match status" value="2"/>
</dbReference>
<dbReference type="InterPro" id="IPR002110">
    <property type="entry name" value="Ankyrin_rpt"/>
</dbReference>
<reference evidence="2 3" key="1">
    <citation type="submission" date="2013-03" db="EMBL/GenBank/DDBJ databases">
        <title>The Genome Sequence of Exophiala aquamarina CBS 119918.</title>
        <authorList>
            <consortium name="The Broad Institute Genomics Platform"/>
            <person name="Cuomo C."/>
            <person name="de Hoog S."/>
            <person name="Gorbushina A."/>
            <person name="Walker B."/>
            <person name="Young S.K."/>
            <person name="Zeng Q."/>
            <person name="Gargeya S."/>
            <person name="Fitzgerald M."/>
            <person name="Haas B."/>
            <person name="Abouelleil A."/>
            <person name="Allen A.W."/>
            <person name="Alvarado L."/>
            <person name="Arachchi H.M."/>
            <person name="Berlin A.M."/>
            <person name="Chapman S.B."/>
            <person name="Gainer-Dewar J."/>
            <person name="Goldberg J."/>
            <person name="Griggs A."/>
            <person name="Gujja S."/>
            <person name="Hansen M."/>
            <person name="Howarth C."/>
            <person name="Imamovic A."/>
            <person name="Ireland A."/>
            <person name="Larimer J."/>
            <person name="McCowan C."/>
            <person name="Murphy C."/>
            <person name="Pearson M."/>
            <person name="Poon T.W."/>
            <person name="Priest M."/>
            <person name="Roberts A."/>
            <person name="Saif S."/>
            <person name="Shea T."/>
            <person name="Sisk P."/>
            <person name="Sykes S."/>
            <person name="Wortman J."/>
            <person name="Nusbaum C."/>
            <person name="Birren B."/>
        </authorList>
    </citation>
    <scope>NUCLEOTIDE SEQUENCE [LARGE SCALE GENOMIC DNA]</scope>
    <source>
        <strain evidence="2 3">CBS 119918</strain>
    </source>
</reference>
<dbReference type="EMBL" id="AMGV01000006">
    <property type="protein sequence ID" value="KEF56282.1"/>
    <property type="molecule type" value="Genomic_DNA"/>
</dbReference>
<dbReference type="STRING" id="1182545.A0A072P993"/>
<accession>A0A072P993</accession>
<feature type="repeat" description="ANK" evidence="1">
    <location>
        <begin position="259"/>
        <end position="291"/>
    </location>
</feature>
<evidence type="ECO:0000256" key="1">
    <source>
        <dbReference type="PROSITE-ProRule" id="PRU00023"/>
    </source>
</evidence>
<dbReference type="RefSeq" id="XP_013258872.1">
    <property type="nucleotide sequence ID" value="XM_013403418.1"/>
</dbReference>
<dbReference type="VEuPathDB" id="FungiDB:A1O9_07863"/>
<keyword evidence="3" id="KW-1185">Reference proteome</keyword>
<dbReference type="GeneID" id="25282776"/>
<dbReference type="Pfam" id="PF12796">
    <property type="entry name" value="Ank_2"/>
    <property type="match status" value="1"/>
</dbReference>
<dbReference type="GO" id="GO:0042981">
    <property type="term" value="P:regulation of apoptotic process"/>
    <property type="evidence" value="ECO:0007669"/>
    <property type="project" value="TreeGrafter"/>
</dbReference>
<dbReference type="InterPro" id="IPR036770">
    <property type="entry name" value="Ankyrin_rpt-contain_sf"/>
</dbReference>
<comment type="caution">
    <text evidence="2">The sequence shown here is derived from an EMBL/GenBank/DDBJ whole genome shotgun (WGS) entry which is preliminary data.</text>
</comment>
<dbReference type="PANTHER" id="PTHR24183">
    <property type="entry name" value="FIBRONECTIN TYPE 3 AND ANKYRIN REPEAT DOMAINS PROTEIN 1"/>
    <property type="match status" value="1"/>
</dbReference>
<keyword evidence="1" id="KW-0040">ANK repeat</keyword>